<protein>
    <submittedName>
        <fullName evidence="1">Uncharacterized protein</fullName>
    </submittedName>
</protein>
<evidence type="ECO:0000313" key="1">
    <source>
        <dbReference type="EMBL" id="SDF19506.1"/>
    </source>
</evidence>
<organism evidence="1 2">
    <name type="scientific">Terriglobus roseus</name>
    <dbReference type="NCBI Taxonomy" id="392734"/>
    <lineage>
        <taxon>Bacteria</taxon>
        <taxon>Pseudomonadati</taxon>
        <taxon>Acidobacteriota</taxon>
        <taxon>Terriglobia</taxon>
        <taxon>Terriglobales</taxon>
        <taxon>Acidobacteriaceae</taxon>
        <taxon>Terriglobus</taxon>
    </lineage>
</organism>
<dbReference type="AlphaFoldDB" id="A0A1G7J3Q7"/>
<sequence length="45" mass="5017">MRRRATTRVNARKQALVTVPIHESGSLKRTHGQRFNASMVVAAGR</sequence>
<name>A0A1G7J3Q7_9BACT</name>
<proteinExistence type="predicted"/>
<dbReference type="RefSeq" id="WP_156785055.1">
    <property type="nucleotide sequence ID" value="NZ_LT629690.1"/>
</dbReference>
<reference evidence="1 2" key="1">
    <citation type="submission" date="2016-10" db="EMBL/GenBank/DDBJ databases">
        <authorList>
            <person name="de Groot N.N."/>
        </authorList>
    </citation>
    <scope>NUCLEOTIDE SEQUENCE [LARGE SCALE GENOMIC DNA]</scope>
    <source>
        <strain evidence="1 2">GAS232</strain>
    </source>
</reference>
<gene>
    <name evidence="1" type="ORF">SAMN05444167_1679</name>
</gene>
<evidence type="ECO:0000313" key="2">
    <source>
        <dbReference type="Proteomes" id="UP000182427"/>
    </source>
</evidence>
<dbReference type="EMBL" id="LT629690">
    <property type="protein sequence ID" value="SDF19506.1"/>
    <property type="molecule type" value="Genomic_DNA"/>
</dbReference>
<accession>A0A1G7J3Q7</accession>
<keyword evidence="2" id="KW-1185">Reference proteome</keyword>
<dbReference type="Proteomes" id="UP000182427">
    <property type="component" value="Chromosome I"/>
</dbReference>